<name>A0ACB0ZGL9_MELEN</name>
<proteinExistence type="predicted"/>
<evidence type="ECO:0000313" key="1">
    <source>
        <dbReference type="EMBL" id="CAK5078065.1"/>
    </source>
</evidence>
<sequence>MIKSEGLSPMTWEISYRVSKFRSYNRLLSLYLLPQKAAFKHHEGKSITRKAPTGPKCNIQLRINGKEYKLLINDKRDLKWVIIVAIILLILICLAGIGFVIYMNAKTKENMDRMRRNMN</sequence>
<dbReference type="Proteomes" id="UP001497535">
    <property type="component" value="Unassembled WGS sequence"/>
</dbReference>
<evidence type="ECO:0000313" key="2">
    <source>
        <dbReference type="Proteomes" id="UP001497535"/>
    </source>
</evidence>
<accession>A0ACB0ZGL9</accession>
<gene>
    <name evidence="1" type="ORF">MENTE1834_LOCUS25102</name>
</gene>
<comment type="caution">
    <text evidence="1">The sequence shown here is derived from an EMBL/GenBank/DDBJ whole genome shotgun (WGS) entry which is preliminary data.</text>
</comment>
<dbReference type="EMBL" id="CAVMJV010000035">
    <property type="protein sequence ID" value="CAK5078065.1"/>
    <property type="molecule type" value="Genomic_DNA"/>
</dbReference>
<protein>
    <submittedName>
        <fullName evidence="1">Uncharacterized protein</fullName>
    </submittedName>
</protein>
<organism evidence="1 2">
    <name type="scientific">Meloidogyne enterolobii</name>
    <name type="common">Root-knot nematode worm</name>
    <name type="synonym">Meloidogyne mayaguensis</name>
    <dbReference type="NCBI Taxonomy" id="390850"/>
    <lineage>
        <taxon>Eukaryota</taxon>
        <taxon>Metazoa</taxon>
        <taxon>Ecdysozoa</taxon>
        <taxon>Nematoda</taxon>
        <taxon>Chromadorea</taxon>
        <taxon>Rhabditida</taxon>
        <taxon>Tylenchina</taxon>
        <taxon>Tylenchomorpha</taxon>
        <taxon>Tylenchoidea</taxon>
        <taxon>Meloidogynidae</taxon>
        <taxon>Meloidogyninae</taxon>
        <taxon>Meloidogyne</taxon>
    </lineage>
</organism>
<reference evidence="1" key="1">
    <citation type="submission" date="2023-11" db="EMBL/GenBank/DDBJ databases">
        <authorList>
            <person name="Poullet M."/>
        </authorList>
    </citation>
    <scope>NUCLEOTIDE SEQUENCE</scope>
    <source>
        <strain evidence="1">E1834</strain>
    </source>
</reference>
<keyword evidence="2" id="KW-1185">Reference proteome</keyword>